<keyword evidence="4" id="KW-0804">Transcription</keyword>
<proteinExistence type="predicted"/>
<dbReference type="InterPro" id="IPR013249">
    <property type="entry name" value="RNA_pol_sigma70_r4_t2"/>
</dbReference>
<dbReference type="PANTHER" id="PTHR43133">
    <property type="entry name" value="RNA POLYMERASE ECF-TYPE SIGMA FACTO"/>
    <property type="match status" value="1"/>
</dbReference>
<evidence type="ECO:0000256" key="4">
    <source>
        <dbReference type="ARBA" id="ARBA00023163"/>
    </source>
</evidence>
<dbReference type="SUPFAM" id="SSF88659">
    <property type="entry name" value="Sigma3 and sigma4 domains of RNA polymerase sigma factors"/>
    <property type="match status" value="1"/>
</dbReference>
<dbReference type="Proteomes" id="UP001325680">
    <property type="component" value="Chromosome"/>
</dbReference>
<protein>
    <submittedName>
        <fullName evidence="6">RNA polymerase sigma factor</fullName>
    </submittedName>
</protein>
<organism evidence="6 7">
    <name type="scientific">Niabella yanshanensis</name>
    <dbReference type="NCBI Taxonomy" id="577386"/>
    <lineage>
        <taxon>Bacteria</taxon>
        <taxon>Pseudomonadati</taxon>
        <taxon>Bacteroidota</taxon>
        <taxon>Chitinophagia</taxon>
        <taxon>Chitinophagales</taxon>
        <taxon>Chitinophagaceae</taxon>
        <taxon>Niabella</taxon>
    </lineage>
</organism>
<dbReference type="InterPro" id="IPR014284">
    <property type="entry name" value="RNA_pol_sigma-70_dom"/>
</dbReference>
<sequence length="127" mass="14625">MARLAYPEKWLFKVAYYKSIDCLRREKKHKLSSLSDDIQASENESEAGIQNANLRHLLVQALEGLSEHQRQALLHVAAGNASLEQVARHMNISVYTLKTHLARARQKVREYLKQHWAALAFIILLHL</sequence>
<reference evidence="6 7" key="1">
    <citation type="submission" date="2023-12" db="EMBL/GenBank/DDBJ databases">
        <title>Genome sequencing and assembly of bacterial species from a model synthetic community.</title>
        <authorList>
            <person name="Hogle S.L."/>
        </authorList>
    </citation>
    <scope>NUCLEOTIDE SEQUENCE [LARGE SCALE GENOMIC DNA]</scope>
    <source>
        <strain evidence="6 7">HAMBI_3031</strain>
    </source>
</reference>
<dbReference type="NCBIfam" id="TIGR02937">
    <property type="entry name" value="sigma70-ECF"/>
    <property type="match status" value="1"/>
</dbReference>
<dbReference type="InterPro" id="IPR013324">
    <property type="entry name" value="RNA_pol_sigma_r3/r4-like"/>
</dbReference>
<accession>A0ABZ0W0J9</accession>
<evidence type="ECO:0000256" key="1">
    <source>
        <dbReference type="ARBA" id="ARBA00023015"/>
    </source>
</evidence>
<dbReference type="Pfam" id="PF08281">
    <property type="entry name" value="Sigma70_r4_2"/>
    <property type="match status" value="1"/>
</dbReference>
<dbReference type="InterPro" id="IPR036388">
    <property type="entry name" value="WH-like_DNA-bd_sf"/>
</dbReference>
<dbReference type="PANTHER" id="PTHR43133:SF8">
    <property type="entry name" value="RNA POLYMERASE SIGMA FACTOR HI_1459-RELATED"/>
    <property type="match status" value="1"/>
</dbReference>
<dbReference type="RefSeq" id="WP_162817819.1">
    <property type="nucleotide sequence ID" value="NZ_CP139960.1"/>
</dbReference>
<keyword evidence="3" id="KW-0238">DNA-binding</keyword>
<dbReference type="EMBL" id="CP139960">
    <property type="protein sequence ID" value="WQD36785.1"/>
    <property type="molecule type" value="Genomic_DNA"/>
</dbReference>
<keyword evidence="1" id="KW-0805">Transcription regulation</keyword>
<gene>
    <name evidence="6" type="ORF">U0035_14025</name>
</gene>
<evidence type="ECO:0000256" key="2">
    <source>
        <dbReference type="ARBA" id="ARBA00023082"/>
    </source>
</evidence>
<keyword evidence="2" id="KW-0731">Sigma factor</keyword>
<evidence type="ECO:0000313" key="7">
    <source>
        <dbReference type="Proteomes" id="UP001325680"/>
    </source>
</evidence>
<evidence type="ECO:0000259" key="5">
    <source>
        <dbReference type="Pfam" id="PF08281"/>
    </source>
</evidence>
<dbReference type="InterPro" id="IPR039425">
    <property type="entry name" value="RNA_pol_sigma-70-like"/>
</dbReference>
<name>A0ABZ0W0J9_9BACT</name>
<dbReference type="Gene3D" id="1.10.10.10">
    <property type="entry name" value="Winged helix-like DNA-binding domain superfamily/Winged helix DNA-binding domain"/>
    <property type="match status" value="1"/>
</dbReference>
<keyword evidence="7" id="KW-1185">Reference proteome</keyword>
<feature type="domain" description="RNA polymerase sigma factor 70 region 4 type 2" evidence="5">
    <location>
        <begin position="57"/>
        <end position="107"/>
    </location>
</feature>
<evidence type="ECO:0000313" key="6">
    <source>
        <dbReference type="EMBL" id="WQD36785.1"/>
    </source>
</evidence>
<evidence type="ECO:0000256" key="3">
    <source>
        <dbReference type="ARBA" id="ARBA00023125"/>
    </source>
</evidence>